<dbReference type="Proteomes" id="UP000177103">
    <property type="component" value="Unassembled WGS sequence"/>
</dbReference>
<reference evidence="1 2" key="1">
    <citation type="journal article" date="2016" name="Nat. Commun.">
        <title>Thousands of microbial genomes shed light on interconnected biogeochemical processes in an aquifer system.</title>
        <authorList>
            <person name="Anantharaman K."/>
            <person name="Brown C.T."/>
            <person name="Hug L.A."/>
            <person name="Sharon I."/>
            <person name="Castelle C.J."/>
            <person name="Probst A.J."/>
            <person name="Thomas B.C."/>
            <person name="Singh A."/>
            <person name="Wilkins M.J."/>
            <person name="Karaoz U."/>
            <person name="Brodie E.L."/>
            <person name="Williams K.H."/>
            <person name="Hubbard S.S."/>
            <person name="Banfield J.F."/>
        </authorList>
    </citation>
    <scope>NUCLEOTIDE SEQUENCE [LARGE SCALE GENOMIC DNA]</scope>
</reference>
<accession>A0A1G1WAF0</accession>
<dbReference type="EMBL" id="MHCQ01000017">
    <property type="protein sequence ID" value="OGY24672.1"/>
    <property type="molecule type" value="Genomic_DNA"/>
</dbReference>
<proteinExistence type="predicted"/>
<evidence type="ECO:0000313" key="1">
    <source>
        <dbReference type="EMBL" id="OGY24672.1"/>
    </source>
</evidence>
<dbReference type="AlphaFoldDB" id="A0A1G1WAF0"/>
<protein>
    <submittedName>
        <fullName evidence="1">Uncharacterized protein</fullName>
    </submittedName>
</protein>
<comment type="caution">
    <text evidence="1">The sequence shown here is derived from an EMBL/GenBank/DDBJ whole genome shotgun (WGS) entry which is preliminary data.</text>
</comment>
<evidence type="ECO:0000313" key="2">
    <source>
        <dbReference type="Proteomes" id="UP000177103"/>
    </source>
</evidence>
<gene>
    <name evidence="1" type="ORF">A2Y57_00300</name>
</gene>
<organism evidence="1 2">
    <name type="scientific">Candidatus Woykebacteria bacterium RBG_13_40_7b</name>
    <dbReference type="NCBI Taxonomy" id="1802594"/>
    <lineage>
        <taxon>Bacteria</taxon>
        <taxon>Candidatus Woykeibacteriota</taxon>
    </lineage>
</organism>
<sequence length="300" mass="34530">MQEAAQTFEEQEEPLFPEGYCPRFYSETSYETLVFSDEFIPVDLEEQEEIEREIFADLKNLGFFDETFSFNLPLSEPLKIQAARAIQIRLLEYDLRAELKEALYNGFYYHIQIPFFIGGVEDYLNGLAKTLIIKYLSELKLPSLFVDTYNQLAYGNQYKKVQAIQEALKGAKGTIERKFGLTQGAPLPVDLFSEIKNLLGGTGQEEPNLINFTPEQEKTIIDGSVKTLVDTFRALGYSSRRIYEVSFEEIEGQLYLKRTTVYPDLKVQPEESLFTILNPKQVVREIQNILVETTHHGENN</sequence>
<name>A0A1G1WAF0_9BACT</name>